<accession>A0A834UHM0</accession>
<name>A0A834UHM0_MARMO</name>
<dbReference type="EMBL" id="WJEC01008789">
    <property type="protein sequence ID" value="KAF7460306.1"/>
    <property type="molecule type" value="Genomic_DNA"/>
</dbReference>
<evidence type="ECO:0000256" key="1">
    <source>
        <dbReference type="SAM" id="MobiDB-lite"/>
    </source>
</evidence>
<feature type="compositionally biased region" description="Polar residues" evidence="1">
    <location>
        <begin position="1"/>
        <end position="12"/>
    </location>
</feature>
<protein>
    <submittedName>
        <fullName evidence="2">Uncharacterized protein</fullName>
    </submittedName>
</protein>
<feature type="region of interest" description="Disordered" evidence="1">
    <location>
        <begin position="1"/>
        <end position="39"/>
    </location>
</feature>
<sequence length="296" mass="31599">MGQGTIPQSPAHSPQALGPPGCRTPRFPQRRKPGVRWVPRPPVTCSGLHPGISMVPDPCASDSVPERLEAAIDLSADEVAQQGGRSGFDFPYLSPKISTQGDASPGHSGFLETRRMQLCSPAGTLGLAGLHLTGGSKEEVLCPPCPHVPAARPAASVLHHGRSTACVAWDLLGELAVDMCKEVLGKMGQAGDYIILWPLDHVERSLDEIMQIGFLKSALSHSASVPLPPTWSETRVQGTPVLPAPCWDERAAARDPSARQTAECHRAQRCGCDHLHPILSPSRSCGASLRCLFIYL</sequence>
<dbReference type="Proteomes" id="UP000662637">
    <property type="component" value="Unassembled WGS sequence"/>
</dbReference>
<comment type="caution">
    <text evidence="2">The sequence shown here is derived from an EMBL/GenBank/DDBJ whole genome shotgun (WGS) entry which is preliminary data.</text>
</comment>
<evidence type="ECO:0000313" key="3">
    <source>
        <dbReference type="Proteomes" id="UP000662637"/>
    </source>
</evidence>
<organism evidence="2 3">
    <name type="scientific">Marmota monax</name>
    <name type="common">Woodchuck</name>
    <dbReference type="NCBI Taxonomy" id="9995"/>
    <lineage>
        <taxon>Eukaryota</taxon>
        <taxon>Metazoa</taxon>
        <taxon>Chordata</taxon>
        <taxon>Craniata</taxon>
        <taxon>Vertebrata</taxon>
        <taxon>Euteleostomi</taxon>
        <taxon>Mammalia</taxon>
        <taxon>Eutheria</taxon>
        <taxon>Euarchontoglires</taxon>
        <taxon>Glires</taxon>
        <taxon>Rodentia</taxon>
        <taxon>Sciuromorpha</taxon>
        <taxon>Sciuridae</taxon>
        <taxon>Xerinae</taxon>
        <taxon>Marmotini</taxon>
        <taxon>Marmota</taxon>
    </lineage>
</organism>
<gene>
    <name evidence="2" type="ORF">GHT09_019579</name>
</gene>
<dbReference type="AlphaFoldDB" id="A0A834UHM0"/>
<evidence type="ECO:0000313" key="2">
    <source>
        <dbReference type="EMBL" id="KAF7460306.1"/>
    </source>
</evidence>
<reference evidence="2" key="1">
    <citation type="submission" date="2020-08" db="EMBL/GenBank/DDBJ databases">
        <authorList>
            <person name="Shumante A."/>
            <person name="Zimin A.V."/>
            <person name="Puiu D."/>
            <person name="Salzberg S.L."/>
        </authorList>
    </citation>
    <scope>NUCLEOTIDE SEQUENCE</scope>
    <source>
        <strain evidence="2">WC2-LM</strain>
        <tissue evidence="2">Liver</tissue>
    </source>
</reference>
<proteinExistence type="predicted"/>